<gene>
    <name evidence="4" type="ORF">ACFSCX_21030</name>
</gene>
<evidence type="ECO:0000256" key="1">
    <source>
        <dbReference type="ARBA" id="ARBA00022737"/>
    </source>
</evidence>
<protein>
    <submittedName>
        <fullName evidence="4">RHS repeat domain-containing protein</fullName>
    </submittedName>
</protein>
<name>A0ABW4LWS3_9BACI</name>
<dbReference type="PANTHER" id="PTHR32305">
    <property type="match status" value="1"/>
</dbReference>
<dbReference type="Gene3D" id="2.180.10.10">
    <property type="entry name" value="RHS repeat-associated core"/>
    <property type="match status" value="1"/>
</dbReference>
<accession>A0ABW4LWS3</accession>
<evidence type="ECO:0000313" key="5">
    <source>
        <dbReference type="Proteomes" id="UP001597214"/>
    </source>
</evidence>
<reference evidence="5" key="1">
    <citation type="journal article" date="2019" name="Int. J. Syst. Evol. Microbiol.">
        <title>The Global Catalogue of Microorganisms (GCM) 10K type strain sequencing project: providing services to taxonomists for standard genome sequencing and annotation.</title>
        <authorList>
            <consortium name="The Broad Institute Genomics Platform"/>
            <consortium name="The Broad Institute Genome Sequencing Center for Infectious Disease"/>
            <person name="Wu L."/>
            <person name="Ma J."/>
        </authorList>
    </citation>
    <scope>NUCLEOTIDE SEQUENCE [LARGE SCALE GENOMIC DNA]</scope>
    <source>
        <strain evidence="5">CCUG 49339</strain>
    </source>
</reference>
<keyword evidence="2" id="KW-0472">Membrane</keyword>
<dbReference type="InterPro" id="IPR050708">
    <property type="entry name" value="T6SS_VgrG/RHS"/>
</dbReference>
<feature type="transmembrane region" description="Helical" evidence="2">
    <location>
        <begin position="1329"/>
        <end position="1349"/>
    </location>
</feature>
<dbReference type="InterPro" id="IPR056823">
    <property type="entry name" value="TEN-like_YD-shell"/>
</dbReference>
<keyword evidence="2" id="KW-1133">Transmembrane helix</keyword>
<evidence type="ECO:0000256" key="2">
    <source>
        <dbReference type="SAM" id="Phobius"/>
    </source>
</evidence>
<evidence type="ECO:0000313" key="4">
    <source>
        <dbReference type="EMBL" id="MFD1739001.1"/>
    </source>
</evidence>
<dbReference type="InterPro" id="IPR006530">
    <property type="entry name" value="YD"/>
</dbReference>
<keyword evidence="1" id="KW-0677">Repeat</keyword>
<dbReference type="PANTHER" id="PTHR32305:SF15">
    <property type="entry name" value="PROTEIN RHSA-RELATED"/>
    <property type="match status" value="1"/>
</dbReference>
<dbReference type="EMBL" id="JBHUEM010000052">
    <property type="protein sequence ID" value="MFD1739001.1"/>
    <property type="molecule type" value="Genomic_DNA"/>
</dbReference>
<proteinExistence type="predicted"/>
<dbReference type="NCBIfam" id="TIGR01643">
    <property type="entry name" value="YD_repeat_2x"/>
    <property type="match status" value="1"/>
</dbReference>
<dbReference type="Pfam" id="PF25023">
    <property type="entry name" value="TEN_YD-shell"/>
    <property type="match status" value="2"/>
</dbReference>
<dbReference type="InterPro" id="IPR008979">
    <property type="entry name" value="Galactose-bd-like_sf"/>
</dbReference>
<dbReference type="InterPro" id="IPR022385">
    <property type="entry name" value="Rhs_assc_core"/>
</dbReference>
<dbReference type="SUPFAM" id="SSF49785">
    <property type="entry name" value="Galactose-binding domain-like"/>
    <property type="match status" value="1"/>
</dbReference>
<dbReference type="NCBIfam" id="TIGR03696">
    <property type="entry name" value="Rhs_assc_core"/>
    <property type="match status" value="1"/>
</dbReference>
<sequence length="1363" mass="152712">MVDARFNKTEFSYNDKDELIQVVKPDGSVQTLAYSIDEEQLTSFTNASNETIKYNYDEDENNTVTVTPMNSTIIRDFNEKGQIVGITTPISLNENIIPNHGFETWDVSVPGYWQNIASGSVRRSTDRVNGYYSLELTGNTSGEAKVVSRYFPVLENTKYVVSWFLKSLDASDIEIRVNWYVEADINTYIGNSPIRFINNKKEWAKKAQRINSPFGAKFARVVITSFTGTTLFDNVQMEKGDFVNDYNLLLDPGFEETESTTGKPIHWNLRSSLNTIADASYINNGRNGTSKGLRIYGSGDNKYFGQEIKIKAEKDVTLLLSGWSRADGISSTGGPHEIVLYINYEDLDDEWLPLIFTKANHGWEYRELNVTLKGNAFGFQVYAKVENQSGAVVHFDDIKFRTITTSTAILSEYNIVTNGSFEFDLDNSGMSDDWKQSIQPGTTATMNWVNDRNEAQVGKYSLLVKDTGGWAIFANNTKEPVLPDRTYTAAVTIKTKGVTSTSINGGGIIKFDVYDTNGSYLGEYMTSNPVSGSVEGERVYVEVDGQKILYDYPSATSIRVSVGTVHPIQGSLYFDNVRFESRSVQTTLQYDVTNNYVTTVTNELGKQTLFTPDERGNIEQIILPTGGIATFEYNSLDLLESAQTTAGLLIEYDYDSNGNVMQIDYKDPVQNTVIGSIHQSYNEANQVETVTDQLNRVTTLSYNIIGNMEEILYPNDNLLSLNYTDINQIKTITYNNETIPAYSFKYNDKGFLTSVTKNGTDTSSYQFDQKLNRITSITYPNNHAVSYTYDPSGKVTSISSQPLNHPILVTRYEYDQAGLLASAFGPNDERVYHIFDEAGRIRKRNSGNGTTFAYDTYMEYDAAGQLIYYSNSQGEQTYLEHELKYDDNGNRTEVISGGGSRIEYNYDTANRLLKEVHYDPNDVISYSFSYEYTGTYGLLNNRTAKKSFNTVVATYQYNAANELVSVNGIPFQYDANGNLLKDDRFQYQYNPANQLVEVNTLSDSLVARYEYNHEGLRTKKITPSKTEKYFYSAGELSYITDETDKLKYSFTRTVSGTLVSMTDHTGTTKRTYYYIRNSHSDVVELRDSNGNRVVYYKYDAFGVPLTSEGTATTGNGELLREANPFRYVGYFYDEETANYYLKARYYNPDSGRFLTRDLLPGINLYTYASCNPVRFIDPSGMISVEEDSYGSYSYDWLNDVTKGGLLGFSGAALDKFVGEKVSEKIKPFVEQKNKTRPLVKLQDNRYLTAPKHVSTFSATRAFAKTSIGRLGAAGFVFSVGYDLYEGGLTGENIRNSITNNFVLVALNLGAFIAVSATVTFFAGVSLVGLPAIGTALLIGAGIGFLYSSVKESTGFEFSDVWGE</sequence>
<dbReference type="Gene3D" id="2.60.120.260">
    <property type="entry name" value="Galactose-binding domain-like"/>
    <property type="match status" value="3"/>
</dbReference>
<evidence type="ECO:0000259" key="3">
    <source>
        <dbReference type="Pfam" id="PF25023"/>
    </source>
</evidence>
<organism evidence="4 5">
    <name type="scientific">Bacillus salitolerans</name>
    <dbReference type="NCBI Taxonomy" id="1437434"/>
    <lineage>
        <taxon>Bacteria</taxon>
        <taxon>Bacillati</taxon>
        <taxon>Bacillota</taxon>
        <taxon>Bacilli</taxon>
        <taxon>Bacillales</taxon>
        <taxon>Bacillaceae</taxon>
        <taxon>Bacillus</taxon>
    </lineage>
</organism>
<keyword evidence="5" id="KW-1185">Reference proteome</keyword>
<feature type="domain" description="Teneurin-like YD-shell" evidence="3">
    <location>
        <begin position="859"/>
        <end position="1158"/>
    </location>
</feature>
<comment type="caution">
    <text evidence="4">The sequence shown here is derived from an EMBL/GenBank/DDBJ whole genome shotgun (WGS) entry which is preliminary data.</text>
</comment>
<feature type="transmembrane region" description="Helical" evidence="2">
    <location>
        <begin position="1301"/>
        <end position="1322"/>
    </location>
</feature>
<keyword evidence="2" id="KW-0812">Transmembrane</keyword>
<dbReference type="Proteomes" id="UP001597214">
    <property type="component" value="Unassembled WGS sequence"/>
</dbReference>
<dbReference type="RefSeq" id="WP_377930227.1">
    <property type="nucleotide sequence ID" value="NZ_JBHUEM010000052.1"/>
</dbReference>
<feature type="domain" description="Teneurin-like YD-shell" evidence="3">
    <location>
        <begin position="680"/>
        <end position="798"/>
    </location>
</feature>